<dbReference type="GO" id="GO:0043565">
    <property type="term" value="F:sequence-specific DNA binding"/>
    <property type="evidence" value="ECO:0007669"/>
    <property type="project" value="TreeGrafter"/>
</dbReference>
<comment type="similarity">
    <text evidence="4 7">Belongs to the HD-ZIP homeobox family. Class I subfamily.</text>
</comment>
<dbReference type="STRING" id="3818.A0A445ER69"/>
<evidence type="ECO:0000259" key="9">
    <source>
        <dbReference type="PROSITE" id="PS50071"/>
    </source>
</evidence>
<dbReference type="EMBL" id="SDMP01000001">
    <property type="protein sequence ID" value="RYR77897.1"/>
    <property type="molecule type" value="Genomic_DNA"/>
</dbReference>
<evidence type="ECO:0000313" key="11">
    <source>
        <dbReference type="Proteomes" id="UP000289738"/>
    </source>
</evidence>
<evidence type="ECO:0000256" key="4">
    <source>
        <dbReference type="ARBA" id="ARBA00025748"/>
    </source>
</evidence>
<evidence type="ECO:0000256" key="5">
    <source>
        <dbReference type="PROSITE-ProRule" id="PRU00108"/>
    </source>
</evidence>
<dbReference type="SUPFAM" id="SSF46689">
    <property type="entry name" value="Homeodomain-like"/>
    <property type="match status" value="1"/>
</dbReference>
<feature type="DNA-binding region" description="Homeobox" evidence="5">
    <location>
        <begin position="73"/>
        <end position="132"/>
    </location>
</feature>
<dbReference type="GO" id="GO:0000981">
    <property type="term" value="F:DNA-binding transcription factor activity, RNA polymerase II-specific"/>
    <property type="evidence" value="ECO:0007669"/>
    <property type="project" value="UniProtKB-UniRule"/>
</dbReference>
<evidence type="ECO:0000256" key="8">
    <source>
        <dbReference type="SAM" id="MobiDB-lite"/>
    </source>
</evidence>
<keyword evidence="11" id="KW-1185">Reference proteome</keyword>
<evidence type="ECO:0000256" key="2">
    <source>
        <dbReference type="ARBA" id="ARBA00023015"/>
    </source>
</evidence>
<keyword evidence="5 6" id="KW-0539">Nucleus</keyword>
<sequence>MASSLKGGVITCNFFLQRTKDIKSHTTLKLKSSSILNPLDYMMDGDDEYIQASKGKNVETLPQNKNAKKKKSKIENKRRFSDEQIRSLECIFESESKLEPKKKIQLARDIGLQPRQDIVGRDGDRSRGRGRGRKGSLKFTSCLLRVCQDHALNKPINLPTLPHMVCRVIQAI</sequence>
<evidence type="ECO:0000256" key="3">
    <source>
        <dbReference type="ARBA" id="ARBA00023163"/>
    </source>
</evidence>
<comment type="function">
    <text evidence="7">Transcription factor.</text>
</comment>
<evidence type="ECO:0000256" key="1">
    <source>
        <dbReference type="ARBA" id="ARBA00004123"/>
    </source>
</evidence>
<dbReference type="InterPro" id="IPR009057">
    <property type="entry name" value="Homeodomain-like_sf"/>
</dbReference>
<evidence type="ECO:0000256" key="7">
    <source>
        <dbReference type="RuleBase" id="RU369038"/>
    </source>
</evidence>
<dbReference type="GO" id="GO:0045893">
    <property type="term" value="P:positive regulation of DNA-templated transcription"/>
    <property type="evidence" value="ECO:0007669"/>
    <property type="project" value="TreeGrafter"/>
</dbReference>
<reference evidence="10 11" key="1">
    <citation type="submission" date="2019-01" db="EMBL/GenBank/DDBJ databases">
        <title>Sequencing of cultivated peanut Arachis hypogaea provides insights into genome evolution and oil improvement.</title>
        <authorList>
            <person name="Chen X."/>
        </authorList>
    </citation>
    <scope>NUCLEOTIDE SEQUENCE [LARGE SCALE GENOMIC DNA]</scope>
    <source>
        <strain evidence="11">cv. Fuhuasheng</strain>
        <tissue evidence="10">Leaves</tissue>
    </source>
</reference>
<accession>A0A445ER69</accession>
<dbReference type="Proteomes" id="UP000289738">
    <property type="component" value="Chromosome A01"/>
</dbReference>
<feature type="region of interest" description="Disordered" evidence="8">
    <location>
        <begin position="115"/>
        <end position="134"/>
    </location>
</feature>
<protein>
    <recommendedName>
        <fullName evidence="7">Homeobox-leucine zipper protein</fullName>
    </recommendedName>
    <alternativeName>
        <fullName evidence="7">HD-ZIP protein</fullName>
    </alternativeName>
    <alternativeName>
        <fullName evidence="7">Homeodomain transcription factor</fullName>
    </alternativeName>
</protein>
<comment type="caution">
    <text evidence="10">The sequence shown here is derived from an EMBL/GenBank/DDBJ whole genome shotgun (WGS) entry which is preliminary data.</text>
</comment>
<evidence type="ECO:0000313" key="10">
    <source>
        <dbReference type="EMBL" id="RYR77897.1"/>
    </source>
</evidence>
<name>A0A445ER69_ARAHY</name>
<dbReference type="PROSITE" id="PS50071">
    <property type="entry name" value="HOMEOBOX_2"/>
    <property type="match status" value="1"/>
</dbReference>
<organism evidence="10 11">
    <name type="scientific">Arachis hypogaea</name>
    <name type="common">Peanut</name>
    <dbReference type="NCBI Taxonomy" id="3818"/>
    <lineage>
        <taxon>Eukaryota</taxon>
        <taxon>Viridiplantae</taxon>
        <taxon>Streptophyta</taxon>
        <taxon>Embryophyta</taxon>
        <taxon>Tracheophyta</taxon>
        <taxon>Spermatophyta</taxon>
        <taxon>Magnoliopsida</taxon>
        <taxon>eudicotyledons</taxon>
        <taxon>Gunneridae</taxon>
        <taxon>Pentapetalae</taxon>
        <taxon>rosids</taxon>
        <taxon>fabids</taxon>
        <taxon>Fabales</taxon>
        <taxon>Fabaceae</taxon>
        <taxon>Papilionoideae</taxon>
        <taxon>50 kb inversion clade</taxon>
        <taxon>dalbergioids sensu lato</taxon>
        <taxon>Dalbergieae</taxon>
        <taxon>Pterocarpus clade</taxon>
        <taxon>Arachis</taxon>
    </lineage>
</organism>
<gene>
    <name evidence="10" type="ORF">Ahy_A01g002582</name>
</gene>
<dbReference type="GO" id="GO:0005634">
    <property type="term" value="C:nucleus"/>
    <property type="evidence" value="ECO:0007669"/>
    <property type="project" value="UniProtKB-SubCell"/>
</dbReference>
<evidence type="ECO:0000256" key="6">
    <source>
        <dbReference type="RuleBase" id="RU000682"/>
    </source>
</evidence>
<dbReference type="AlphaFoldDB" id="A0A445ER69"/>
<keyword evidence="5 6" id="KW-0238">DNA-binding</keyword>
<dbReference type="PANTHER" id="PTHR24326:SF620">
    <property type="entry name" value="HOMEOBOX-LEUCINE ZIPPER PROTEIN"/>
    <property type="match status" value="1"/>
</dbReference>
<dbReference type="Gene3D" id="1.10.10.60">
    <property type="entry name" value="Homeodomain-like"/>
    <property type="match status" value="1"/>
</dbReference>
<dbReference type="Pfam" id="PF00046">
    <property type="entry name" value="Homeodomain"/>
    <property type="match status" value="1"/>
</dbReference>
<feature type="domain" description="Homeobox" evidence="9">
    <location>
        <begin position="71"/>
        <end position="131"/>
    </location>
</feature>
<keyword evidence="5 6" id="KW-0371">Homeobox</keyword>
<feature type="compositionally biased region" description="Basic and acidic residues" evidence="8">
    <location>
        <begin position="118"/>
        <end position="127"/>
    </location>
</feature>
<comment type="subcellular location">
    <subcellularLocation>
        <location evidence="1 5 6">Nucleus</location>
    </subcellularLocation>
</comment>
<dbReference type="PANTHER" id="PTHR24326">
    <property type="entry name" value="HOMEOBOX-LEUCINE ZIPPER PROTEIN"/>
    <property type="match status" value="1"/>
</dbReference>
<dbReference type="CDD" id="cd00086">
    <property type="entry name" value="homeodomain"/>
    <property type="match status" value="1"/>
</dbReference>
<dbReference type="InterPro" id="IPR001356">
    <property type="entry name" value="HD"/>
</dbReference>
<proteinExistence type="inferred from homology"/>
<dbReference type="InterPro" id="IPR045224">
    <property type="entry name" value="HDZip_class_I_plant"/>
</dbReference>
<keyword evidence="3 7" id="KW-0804">Transcription</keyword>
<keyword evidence="2 7" id="KW-0805">Transcription regulation</keyword>